<accession>A0A5M9JL93</accession>
<gene>
    <name evidence="1" type="ORF">EYC84_002396</name>
</gene>
<protein>
    <submittedName>
        <fullName evidence="1">Uncharacterized protein</fullName>
    </submittedName>
</protein>
<sequence length="92" mass="10562">MFYAIPLKIGIGISLPFREVKASWRISSSRRSARSSRGLSFHFKRLIPPTFAFLFTLIWAEDSTHSYLCLSIFRSCDPERGFGIRFTNTPSI</sequence>
<organism evidence="1 2">
    <name type="scientific">Monilinia fructicola</name>
    <name type="common">Brown rot fungus</name>
    <name type="synonym">Ciboria fructicola</name>
    <dbReference type="NCBI Taxonomy" id="38448"/>
    <lineage>
        <taxon>Eukaryota</taxon>
        <taxon>Fungi</taxon>
        <taxon>Dikarya</taxon>
        <taxon>Ascomycota</taxon>
        <taxon>Pezizomycotina</taxon>
        <taxon>Leotiomycetes</taxon>
        <taxon>Helotiales</taxon>
        <taxon>Sclerotiniaceae</taxon>
        <taxon>Monilinia</taxon>
    </lineage>
</organism>
<proteinExistence type="predicted"/>
<evidence type="ECO:0000313" key="1">
    <source>
        <dbReference type="EMBL" id="KAA8570061.1"/>
    </source>
</evidence>
<comment type="caution">
    <text evidence="1">The sequence shown here is derived from an EMBL/GenBank/DDBJ whole genome shotgun (WGS) entry which is preliminary data.</text>
</comment>
<dbReference type="Proteomes" id="UP000322873">
    <property type="component" value="Unassembled WGS sequence"/>
</dbReference>
<keyword evidence="2" id="KW-1185">Reference proteome</keyword>
<dbReference type="EMBL" id="VICG01000007">
    <property type="protein sequence ID" value="KAA8570061.1"/>
    <property type="molecule type" value="Genomic_DNA"/>
</dbReference>
<name>A0A5M9JL93_MONFR</name>
<reference evidence="1 2" key="1">
    <citation type="submission" date="2019-06" db="EMBL/GenBank/DDBJ databases">
        <title>Genome Sequence of the Brown Rot Fungal Pathogen Monilinia fructicola.</title>
        <authorList>
            <person name="De Miccolis Angelini R.M."/>
            <person name="Landi L."/>
            <person name="Abate D."/>
            <person name="Pollastro S."/>
            <person name="Romanazzi G."/>
            <person name="Faretra F."/>
        </authorList>
    </citation>
    <scope>NUCLEOTIDE SEQUENCE [LARGE SCALE GENOMIC DNA]</scope>
    <source>
        <strain evidence="1 2">Mfrc123</strain>
    </source>
</reference>
<evidence type="ECO:0000313" key="2">
    <source>
        <dbReference type="Proteomes" id="UP000322873"/>
    </source>
</evidence>
<dbReference type="AlphaFoldDB" id="A0A5M9JL93"/>